<comment type="subcellular location">
    <subcellularLocation>
        <location evidence="1 9">Cell inner membrane</location>
        <topology evidence="1 9">Multi-pass membrane protein</topology>
    </subcellularLocation>
</comment>
<dbReference type="RefSeq" id="WP_084267513.1">
    <property type="nucleotide sequence ID" value="NZ_JAXOJX010000103.1"/>
</dbReference>
<evidence type="ECO:0000256" key="1">
    <source>
        <dbReference type="ARBA" id="ARBA00004429"/>
    </source>
</evidence>
<dbReference type="InterPro" id="IPR007387">
    <property type="entry name" value="TRAP_DctQ"/>
</dbReference>
<keyword evidence="3" id="KW-1003">Cell membrane</keyword>
<evidence type="ECO:0000256" key="9">
    <source>
        <dbReference type="RuleBase" id="RU369079"/>
    </source>
</evidence>
<dbReference type="PANTHER" id="PTHR35011">
    <property type="entry name" value="2,3-DIKETO-L-GULONATE TRAP TRANSPORTER SMALL PERMEASE PROTEIN YIAM"/>
    <property type="match status" value="1"/>
</dbReference>
<dbReference type="Proteomes" id="UP001293718">
    <property type="component" value="Unassembled WGS sequence"/>
</dbReference>
<feature type="transmembrane region" description="Helical" evidence="9">
    <location>
        <begin position="51"/>
        <end position="75"/>
    </location>
</feature>
<sequence>MTPAALPATVADNENVNAATGTPLTASATHERPASTHLYSRFCAFLSKASLVLAVIGLIGLILCVQFQVVGRYIFNDTPTWAEALALQLVLYVTALGVAVGVRDAGHIGLESLVSLLSEKWRLRVEIVIHGFVVLFGALMAQSGWLWTTLKWSDIKPMLGVPVGADYLALVVAGVLIVLFSIEHIVALIRNEEVVPAWN</sequence>
<keyword evidence="2 9" id="KW-0813">Transport</keyword>
<feature type="domain" description="Tripartite ATP-independent periplasmic transporters DctQ component" evidence="10">
    <location>
        <begin position="61"/>
        <end position="190"/>
    </location>
</feature>
<keyword evidence="12" id="KW-1185">Reference proteome</keyword>
<evidence type="ECO:0000256" key="3">
    <source>
        <dbReference type="ARBA" id="ARBA00022475"/>
    </source>
</evidence>
<keyword evidence="4 9" id="KW-0997">Cell inner membrane</keyword>
<comment type="similarity">
    <text evidence="8 9">Belongs to the TRAP transporter small permease family.</text>
</comment>
<keyword evidence="7 9" id="KW-0472">Membrane</keyword>
<keyword evidence="6 9" id="KW-1133">Transmembrane helix</keyword>
<evidence type="ECO:0000256" key="8">
    <source>
        <dbReference type="ARBA" id="ARBA00038436"/>
    </source>
</evidence>
<feature type="transmembrane region" description="Helical" evidence="9">
    <location>
        <begin position="167"/>
        <end position="189"/>
    </location>
</feature>
<evidence type="ECO:0000259" key="10">
    <source>
        <dbReference type="Pfam" id="PF04290"/>
    </source>
</evidence>
<comment type="caution">
    <text evidence="11">The sequence shown here is derived from an EMBL/GenBank/DDBJ whole genome shotgun (WGS) entry which is preliminary data.</text>
</comment>
<evidence type="ECO:0000256" key="2">
    <source>
        <dbReference type="ARBA" id="ARBA00022448"/>
    </source>
</evidence>
<feature type="transmembrane region" description="Helical" evidence="9">
    <location>
        <begin position="123"/>
        <end position="147"/>
    </location>
</feature>
<evidence type="ECO:0000256" key="7">
    <source>
        <dbReference type="ARBA" id="ARBA00023136"/>
    </source>
</evidence>
<dbReference type="Pfam" id="PF04290">
    <property type="entry name" value="DctQ"/>
    <property type="match status" value="1"/>
</dbReference>
<evidence type="ECO:0000313" key="12">
    <source>
        <dbReference type="Proteomes" id="UP001293718"/>
    </source>
</evidence>
<accession>A0ABU5IQQ8</accession>
<name>A0ABU5IQQ8_9BURK</name>
<reference evidence="11 12" key="1">
    <citation type="submission" date="2023-11" db="EMBL/GenBank/DDBJ databases">
        <title>Draft genome of Azohydromonas lata strain H1 (DSM1123), a polyhydroxyalkanoate producer.</title>
        <authorList>
            <person name="Traversa D."/>
            <person name="D'Addabbo P."/>
            <person name="Pazzani C."/>
            <person name="Manzari C."/>
            <person name="Chiara M."/>
            <person name="Scrascia M."/>
        </authorList>
    </citation>
    <scope>NUCLEOTIDE SEQUENCE [LARGE SCALE GENOMIC DNA]</scope>
    <source>
        <strain evidence="11 12">H1</strain>
    </source>
</reference>
<protein>
    <recommendedName>
        <fullName evidence="9">TRAP transporter small permease protein</fullName>
    </recommendedName>
</protein>
<organism evidence="11 12">
    <name type="scientific">Azohydromonas lata</name>
    <dbReference type="NCBI Taxonomy" id="45677"/>
    <lineage>
        <taxon>Bacteria</taxon>
        <taxon>Pseudomonadati</taxon>
        <taxon>Pseudomonadota</taxon>
        <taxon>Betaproteobacteria</taxon>
        <taxon>Burkholderiales</taxon>
        <taxon>Sphaerotilaceae</taxon>
        <taxon>Azohydromonas</taxon>
    </lineage>
</organism>
<keyword evidence="5 9" id="KW-0812">Transmembrane</keyword>
<dbReference type="InterPro" id="IPR055348">
    <property type="entry name" value="DctQ"/>
</dbReference>
<comment type="function">
    <text evidence="9">Part of the tripartite ATP-independent periplasmic (TRAP) transport system.</text>
</comment>
<evidence type="ECO:0000256" key="4">
    <source>
        <dbReference type="ARBA" id="ARBA00022519"/>
    </source>
</evidence>
<gene>
    <name evidence="11" type="ORF">SM757_32140</name>
</gene>
<evidence type="ECO:0000313" key="11">
    <source>
        <dbReference type="EMBL" id="MDZ5461234.1"/>
    </source>
</evidence>
<proteinExistence type="inferred from homology"/>
<comment type="subunit">
    <text evidence="9">The complex comprises the extracytoplasmic solute receptor protein and the two transmembrane proteins.</text>
</comment>
<feature type="transmembrane region" description="Helical" evidence="9">
    <location>
        <begin position="81"/>
        <end position="102"/>
    </location>
</feature>
<evidence type="ECO:0000256" key="5">
    <source>
        <dbReference type="ARBA" id="ARBA00022692"/>
    </source>
</evidence>
<evidence type="ECO:0000256" key="6">
    <source>
        <dbReference type="ARBA" id="ARBA00022989"/>
    </source>
</evidence>
<dbReference type="PANTHER" id="PTHR35011:SF11">
    <property type="entry name" value="TRAP TRANSPORTER SMALL PERMEASE PROTEIN"/>
    <property type="match status" value="1"/>
</dbReference>
<dbReference type="EMBL" id="JAXOJX010000103">
    <property type="protein sequence ID" value="MDZ5461234.1"/>
    <property type="molecule type" value="Genomic_DNA"/>
</dbReference>